<dbReference type="GeneID" id="34520595"/>
<feature type="region of interest" description="Disordered" evidence="11">
    <location>
        <begin position="557"/>
        <end position="576"/>
    </location>
</feature>
<evidence type="ECO:0000256" key="9">
    <source>
        <dbReference type="ARBA" id="ARBA00023067"/>
    </source>
</evidence>
<comment type="subcellular location">
    <subcellularLocation>
        <location evidence="1">Chromosome</location>
    </subcellularLocation>
    <subcellularLocation>
        <location evidence="2">Cytoplasm</location>
    </subcellularLocation>
</comment>
<feature type="region of interest" description="Disordered" evidence="11">
    <location>
        <begin position="369"/>
        <end position="392"/>
    </location>
</feature>
<evidence type="ECO:0000256" key="2">
    <source>
        <dbReference type="ARBA" id="ARBA00004496"/>
    </source>
</evidence>
<dbReference type="STRING" id="1382522.W6ML72"/>
<keyword evidence="13" id="KW-1185">Reference proteome</keyword>
<evidence type="ECO:0000256" key="11">
    <source>
        <dbReference type="SAM" id="MobiDB-lite"/>
    </source>
</evidence>
<keyword evidence="8" id="KW-0498">Mitosis</keyword>
<keyword evidence="9" id="KW-0226">DNA condensation</keyword>
<dbReference type="GO" id="GO:0003682">
    <property type="term" value="F:chromatin binding"/>
    <property type="evidence" value="ECO:0007669"/>
    <property type="project" value="TreeGrafter"/>
</dbReference>
<evidence type="ECO:0000256" key="5">
    <source>
        <dbReference type="ARBA" id="ARBA00022454"/>
    </source>
</evidence>
<organism evidence="12 13">
    <name type="scientific">Kuraishia capsulata CBS 1993</name>
    <dbReference type="NCBI Taxonomy" id="1382522"/>
    <lineage>
        <taxon>Eukaryota</taxon>
        <taxon>Fungi</taxon>
        <taxon>Dikarya</taxon>
        <taxon>Ascomycota</taxon>
        <taxon>Saccharomycotina</taxon>
        <taxon>Pichiomycetes</taxon>
        <taxon>Pichiales</taxon>
        <taxon>Pichiaceae</taxon>
        <taxon>Kuraishia</taxon>
    </lineage>
</organism>
<dbReference type="GO" id="GO:0005737">
    <property type="term" value="C:cytoplasm"/>
    <property type="evidence" value="ECO:0007669"/>
    <property type="project" value="UniProtKB-SubCell"/>
</dbReference>
<gene>
    <name evidence="12" type="ORF">KUCA_T00003189001</name>
</gene>
<protein>
    <recommendedName>
        <fullName evidence="4">Condensin complex subunit 2</fullName>
    </recommendedName>
</protein>
<dbReference type="HOGENOM" id="CLU_010510_0_1_1"/>
<feature type="compositionally biased region" description="Acidic residues" evidence="11">
    <location>
        <begin position="88"/>
        <end position="105"/>
    </location>
</feature>
<sequence length="640" mass="72592">MTEVASSSDGRYDHWMKLLNDNKITSQNTWEMPLIDYFHDSVFQGGKNISFQKASATLDGCVKVYSSRVDSAATEVGRLLTNLQTDNREEDDDDEEGGSDEDDELERATSGKQKRIVTRSTNTLVKSIDMITIKELDKEEFVNPVFKKALTDFDEGGAKSLLLNMLKLDNTMRVVFATTTADEQHKEIITSKPPKKIDLGFVFKVMGESHEHLSVCPSMPQMEEAAREGNLPPSLLEEIGETTMALPNLDADEMPDFDNFENGYGDDNDDVHKTTLNPLDDIENTGHEDDEPGFSTMIKLFDDSFVNKTDGESFVADENVLQYLDNASKFTWAGPEHWKIANLKRATRVLNILPEDDDEIVQPNIEGEFSKPKAPRKKKDQERINMFESPPKAEDELFAESSNTIISGKLWDSLHLLPDDKHFSTRQLIHLWHKPTRTTSLIFFKEKENKLRQKKYDEYDENFFAAKYQEKEEESHDDFLNDDDLQDYNEIQQSVAEGYFDEGNALIGSQEGKLLLSQADTRPGAINFARVAKKVDVRLLKENIWDTLSHETAFMTSRKRSAEQSEEEAESPDLTQTPLVFSDLVSQVGSRYKSSERKDLSTSYCFICLLHLANENGFTVEDNSDHSDLLIKGSLKAISA</sequence>
<dbReference type="OrthoDB" id="362021at2759"/>
<evidence type="ECO:0000256" key="7">
    <source>
        <dbReference type="ARBA" id="ARBA00022618"/>
    </source>
</evidence>
<dbReference type="GO" id="GO:0051301">
    <property type="term" value="P:cell division"/>
    <property type="evidence" value="ECO:0007669"/>
    <property type="project" value="UniProtKB-KW"/>
</dbReference>
<evidence type="ECO:0000256" key="10">
    <source>
        <dbReference type="ARBA" id="ARBA00023306"/>
    </source>
</evidence>
<dbReference type="GO" id="GO:0007076">
    <property type="term" value="P:mitotic chromosome condensation"/>
    <property type="evidence" value="ECO:0007669"/>
    <property type="project" value="InterPro"/>
</dbReference>
<accession>W6ML72</accession>
<keyword evidence="5" id="KW-0158">Chromosome</keyword>
<keyword evidence="7" id="KW-0132">Cell division</keyword>
<dbReference type="GO" id="GO:0000796">
    <property type="term" value="C:condensin complex"/>
    <property type="evidence" value="ECO:0007669"/>
    <property type="project" value="InterPro"/>
</dbReference>
<dbReference type="PIRSF" id="PIRSF017126">
    <property type="entry name" value="Condensin_H"/>
    <property type="match status" value="1"/>
</dbReference>
<dbReference type="InterPro" id="IPR022816">
    <property type="entry name" value="Condensin_barren_su2"/>
</dbReference>
<evidence type="ECO:0000256" key="6">
    <source>
        <dbReference type="ARBA" id="ARBA00022490"/>
    </source>
</evidence>
<dbReference type="PANTHER" id="PTHR13108">
    <property type="entry name" value="CONDENSIN COMPLEX SUBUNIT 2"/>
    <property type="match status" value="1"/>
</dbReference>
<proteinExistence type="inferred from homology"/>
<evidence type="ECO:0000256" key="1">
    <source>
        <dbReference type="ARBA" id="ARBA00004286"/>
    </source>
</evidence>
<dbReference type="PANTHER" id="PTHR13108:SF9">
    <property type="entry name" value="CONDENSIN COMPLEX SUBUNIT 2"/>
    <property type="match status" value="1"/>
</dbReference>
<name>W6ML72_9ASCO</name>
<feature type="region of interest" description="Disordered" evidence="11">
    <location>
        <begin position="81"/>
        <end position="114"/>
    </location>
</feature>
<keyword evidence="6" id="KW-0963">Cytoplasm</keyword>
<evidence type="ECO:0000256" key="4">
    <source>
        <dbReference type="ARBA" id="ARBA00016065"/>
    </source>
</evidence>
<dbReference type="AlphaFoldDB" id="W6ML72"/>
<feature type="compositionally biased region" description="Basic and acidic residues" evidence="11">
    <location>
        <begin position="379"/>
        <end position="392"/>
    </location>
</feature>
<evidence type="ECO:0000256" key="3">
    <source>
        <dbReference type="ARBA" id="ARBA00009471"/>
    </source>
</evidence>
<dbReference type="EMBL" id="HG793128">
    <property type="protein sequence ID" value="CDK27211.1"/>
    <property type="molecule type" value="Genomic_DNA"/>
</dbReference>
<dbReference type="Pfam" id="PF05786">
    <property type="entry name" value="Cnd2"/>
    <property type="match status" value="1"/>
</dbReference>
<reference evidence="12" key="2">
    <citation type="submission" date="2014-02" db="EMBL/GenBank/DDBJ databases">
        <title>Complete DNA sequence of /Kuraishia capsulata/ illustrates novel genomic features among budding yeasts (/Saccharomycotina/).</title>
        <authorList>
            <person name="Morales L."/>
            <person name="Noel B."/>
            <person name="Porcel B."/>
            <person name="Marcet-Houben M."/>
            <person name="Hullo M-F."/>
            <person name="Sacerdot C."/>
            <person name="Tekaia F."/>
            <person name="Leh-Louis V."/>
            <person name="Despons L."/>
            <person name="Khanna V."/>
            <person name="Aury J-M."/>
            <person name="Barbe V."/>
            <person name="Couloux A."/>
            <person name="Labadie K."/>
            <person name="Pelletier E."/>
            <person name="Souciet J-L."/>
            <person name="Boekhout T."/>
            <person name="Gabaldon T."/>
            <person name="Wincker P."/>
            <person name="Dujon B."/>
        </authorList>
    </citation>
    <scope>NUCLEOTIDE SEQUENCE</scope>
    <source>
        <strain evidence="12">CBS 1993</strain>
    </source>
</reference>
<evidence type="ECO:0000313" key="12">
    <source>
        <dbReference type="EMBL" id="CDK27211.1"/>
    </source>
</evidence>
<dbReference type="RefSeq" id="XP_022459207.1">
    <property type="nucleotide sequence ID" value="XM_022601579.1"/>
</dbReference>
<reference evidence="12" key="1">
    <citation type="submission" date="2013-12" db="EMBL/GenBank/DDBJ databases">
        <authorList>
            <person name="Genoscope - CEA"/>
        </authorList>
    </citation>
    <scope>NUCLEOTIDE SEQUENCE</scope>
    <source>
        <strain evidence="12">CBS 1993</strain>
    </source>
</reference>
<evidence type="ECO:0000313" key="13">
    <source>
        <dbReference type="Proteomes" id="UP000019384"/>
    </source>
</evidence>
<comment type="similarity">
    <text evidence="3">Belongs to the CND2 (condensin subunit 2) family.</text>
</comment>
<dbReference type="Proteomes" id="UP000019384">
    <property type="component" value="Unassembled WGS sequence"/>
</dbReference>
<keyword evidence="10" id="KW-0131">Cell cycle</keyword>
<evidence type="ECO:0000256" key="8">
    <source>
        <dbReference type="ARBA" id="ARBA00022776"/>
    </source>
</evidence>